<sequence>MKTVTSRTLKTTSAALMAAGLLAFGVSAASAHVTVDPDDPAAGGYTHLTFNMPNESATAKSNKLEVSLPADSPFNSVSVKPVDGWTAQLVTTTLPKPITVDGATVTKAVTSVVWTADAAHEIGQNQYQSFSISVGVLPKEGTTISMPATQTYTDGTVVKWDEKAVDGQPEPEHPAPSFVTTAEDAPTSASPSATAAPAAAPVASSSNDAGSTAGWFGLAAGLVGLAAGVTALARTRPAAGKAAANAGSAASNAAPKEPSAK</sequence>
<name>A0A4R5KY36_9MICC</name>
<feature type="chain" id="PRO_5038619322" evidence="3">
    <location>
        <begin position="29"/>
        <end position="261"/>
    </location>
</feature>
<proteinExistence type="predicted"/>
<dbReference type="InterPro" id="IPR012533">
    <property type="entry name" value="YcnI-copper_dom"/>
</dbReference>
<feature type="domain" description="YncI copper-binding" evidence="4">
    <location>
        <begin position="32"/>
        <end position="178"/>
    </location>
</feature>
<dbReference type="AlphaFoldDB" id="A0A4R5KY36"/>
<dbReference type="CDD" id="cd08545">
    <property type="entry name" value="YcnI_like"/>
    <property type="match status" value="1"/>
</dbReference>
<evidence type="ECO:0000313" key="5">
    <source>
        <dbReference type="EMBL" id="TDG01010.1"/>
    </source>
</evidence>
<dbReference type="RefSeq" id="WP_133202750.1">
    <property type="nucleotide sequence ID" value="NZ_SMRU01000003.1"/>
</dbReference>
<dbReference type="EMBL" id="SMRU01000003">
    <property type="protein sequence ID" value="TDG01010.1"/>
    <property type="molecule type" value="Genomic_DNA"/>
</dbReference>
<dbReference type="Gene3D" id="2.60.40.2230">
    <property type="entry name" value="Uncharacterised protein YcnI-like PF07987, DUF1775"/>
    <property type="match status" value="1"/>
</dbReference>
<keyword evidence="2" id="KW-0812">Transmembrane</keyword>
<keyword evidence="6" id="KW-1185">Reference proteome</keyword>
<dbReference type="Proteomes" id="UP000295511">
    <property type="component" value="Unassembled WGS sequence"/>
</dbReference>
<feature type="region of interest" description="Disordered" evidence="1">
    <location>
        <begin position="165"/>
        <end position="196"/>
    </location>
</feature>
<evidence type="ECO:0000256" key="2">
    <source>
        <dbReference type="SAM" id="Phobius"/>
    </source>
</evidence>
<organism evidence="5 6">
    <name type="scientific">Arthrobacter terricola</name>
    <dbReference type="NCBI Taxonomy" id="2547396"/>
    <lineage>
        <taxon>Bacteria</taxon>
        <taxon>Bacillati</taxon>
        <taxon>Actinomycetota</taxon>
        <taxon>Actinomycetes</taxon>
        <taxon>Micrococcales</taxon>
        <taxon>Micrococcaceae</taxon>
        <taxon>Arthrobacter</taxon>
    </lineage>
</organism>
<feature type="signal peptide" evidence="3">
    <location>
        <begin position="1"/>
        <end position="28"/>
    </location>
</feature>
<dbReference type="Pfam" id="PF07987">
    <property type="entry name" value="DUF1775"/>
    <property type="match status" value="1"/>
</dbReference>
<dbReference type="InterPro" id="IPR038507">
    <property type="entry name" value="YcnI-like_sf"/>
</dbReference>
<comment type="caution">
    <text evidence="5">The sequence shown here is derived from an EMBL/GenBank/DDBJ whole genome shotgun (WGS) entry which is preliminary data.</text>
</comment>
<reference evidence="5 6" key="1">
    <citation type="submission" date="2019-03" db="EMBL/GenBank/DDBJ databases">
        <title>Whole genome sequence of Arthrobacter sp JH1-1.</title>
        <authorList>
            <person name="Trinh H.N."/>
        </authorList>
    </citation>
    <scope>NUCLEOTIDE SEQUENCE [LARGE SCALE GENOMIC DNA]</scope>
    <source>
        <strain evidence="5 6">JH1-1</strain>
    </source>
</reference>
<feature type="transmembrane region" description="Helical" evidence="2">
    <location>
        <begin position="213"/>
        <end position="233"/>
    </location>
</feature>
<evidence type="ECO:0000256" key="1">
    <source>
        <dbReference type="SAM" id="MobiDB-lite"/>
    </source>
</evidence>
<evidence type="ECO:0000256" key="3">
    <source>
        <dbReference type="SAM" id="SignalP"/>
    </source>
</evidence>
<feature type="compositionally biased region" description="Low complexity" evidence="1">
    <location>
        <begin position="180"/>
        <end position="196"/>
    </location>
</feature>
<protein>
    <submittedName>
        <fullName evidence="5">DUF1775 domain-containing protein</fullName>
    </submittedName>
</protein>
<accession>A0A4R5KY36</accession>
<keyword evidence="2" id="KW-0472">Membrane</keyword>
<feature type="region of interest" description="Disordered" evidence="1">
    <location>
        <begin position="236"/>
        <end position="261"/>
    </location>
</feature>
<evidence type="ECO:0000313" key="6">
    <source>
        <dbReference type="Proteomes" id="UP000295511"/>
    </source>
</evidence>
<dbReference type="OrthoDB" id="9810871at2"/>
<evidence type="ECO:0000259" key="4">
    <source>
        <dbReference type="Pfam" id="PF07987"/>
    </source>
</evidence>
<keyword evidence="2" id="KW-1133">Transmembrane helix</keyword>
<keyword evidence="3" id="KW-0732">Signal</keyword>
<gene>
    <name evidence="5" type="ORF">E1809_02995</name>
</gene>